<reference evidence="1 2" key="1">
    <citation type="submission" date="2020-08" db="EMBL/GenBank/DDBJ databases">
        <title>The Agave Microbiome: Exploring the role of microbial communities in plant adaptations to desert environments.</title>
        <authorList>
            <person name="Partida-Martinez L.P."/>
        </authorList>
    </citation>
    <scope>NUCLEOTIDE SEQUENCE [LARGE SCALE GENOMIC DNA]</scope>
    <source>
        <strain evidence="1 2">AS2.23</strain>
    </source>
</reference>
<dbReference type="AlphaFoldDB" id="A0A7W4TJY6"/>
<accession>A0A7W4TJY6</accession>
<dbReference type="RefSeq" id="WP_183390592.1">
    <property type="nucleotide sequence ID" value="NZ_JACHVY010000001.1"/>
</dbReference>
<organism evidence="1 2">
    <name type="scientific">Kineococcus radiotolerans</name>
    <dbReference type="NCBI Taxonomy" id="131568"/>
    <lineage>
        <taxon>Bacteria</taxon>
        <taxon>Bacillati</taxon>
        <taxon>Actinomycetota</taxon>
        <taxon>Actinomycetes</taxon>
        <taxon>Kineosporiales</taxon>
        <taxon>Kineosporiaceae</taxon>
        <taxon>Kineococcus</taxon>
    </lineage>
</organism>
<evidence type="ECO:0000313" key="1">
    <source>
        <dbReference type="EMBL" id="MBB2900280.1"/>
    </source>
</evidence>
<reference evidence="1 2" key="2">
    <citation type="submission" date="2020-08" db="EMBL/GenBank/DDBJ databases">
        <authorList>
            <person name="Partida-Martinez L."/>
            <person name="Huntemann M."/>
            <person name="Clum A."/>
            <person name="Wang J."/>
            <person name="Palaniappan K."/>
            <person name="Ritter S."/>
            <person name="Chen I.-M."/>
            <person name="Stamatis D."/>
            <person name="Reddy T."/>
            <person name="O'Malley R."/>
            <person name="Daum C."/>
            <person name="Shapiro N."/>
            <person name="Ivanova N."/>
            <person name="Kyrpides N."/>
            <person name="Woyke T."/>
        </authorList>
    </citation>
    <scope>NUCLEOTIDE SEQUENCE [LARGE SCALE GENOMIC DNA]</scope>
    <source>
        <strain evidence="1 2">AS2.23</strain>
    </source>
</reference>
<dbReference type="Proteomes" id="UP000533269">
    <property type="component" value="Unassembled WGS sequence"/>
</dbReference>
<comment type="caution">
    <text evidence="1">The sequence shown here is derived from an EMBL/GenBank/DDBJ whole genome shotgun (WGS) entry which is preliminary data.</text>
</comment>
<name>A0A7W4TJY6_KINRA</name>
<gene>
    <name evidence="1" type="ORF">FHR75_001068</name>
</gene>
<sequence>MSDEWWARARAAETARARAALAAFAAELLRRGVAPGPLRARAGSARYRTDRVGWYLRADGSLGVGPAGEYYVLDVAPSLAGRFRGVSPDPAEPPWQIGRGARDGESIELPELLRRRLAELG</sequence>
<protein>
    <submittedName>
        <fullName evidence="1">Uncharacterized protein</fullName>
    </submittedName>
</protein>
<evidence type="ECO:0000313" key="2">
    <source>
        <dbReference type="Proteomes" id="UP000533269"/>
    </source>
</evidence>
<dbReference type="EMBL" id="JACHVY010000001">
    <property type="protein sequence ID" value="MBB2900280.1"/>
    <property type="molecule type" value="Genomic_DNA"/>
</dbReference>
<proteinExistence type="predicted"/>